<keyword evidence="3" id="KW-1185">Reference proteome</keyword>
<comment type="caution">
    <text evidence="2">The sequence shown here is derived from an EMBL/GenBank/DDBJ whole genome shotgun (WGS) entry which is preliminary data.</text>
</comment>
<dbReference type="OrthoDB" id="3354157at2759"/>
<proteinExistence type="predicted"/>
<evidence type="ECO:0000256" key="1">
    <source>
        <dbReference type="SAM" id="Phobius"/>
    </source>
</evidence>
<keyword evidence="1" id="KW-0812">Transmembrane</keyword>
<dbReference type="EMBL" id="JAOTPV010000005">
    <property type="protein sequence ID" value="KAJ4482448.1"/>
    <property type="molecule type" value="Genomic_DNA"/>
</dbReference>
<keyword evidence="1" id="KW-0472">Membrane</keyword>
<gene>
    <name evidence="2" type="ORF">J3R30DRAFT_2175092</name>
</gene>
<keyword evidence="1" id="KW-1133">Transmembrane helix</keyword>
<accession>A0A9W9AGX3</accession>
<reference evidence="2" key="1">
    <citation type="submission" date="2022-08" db="EMBL/GenBank/DDBJ databases">
        <title>A Global Phylogenomic Analysis of the Shiitake Genus Lentinula.</title>
        <authorList>
            <consortium name="DOE Joint Genome Institute"/>
            <person name="Sierra-Patev S."/>
            <person name="Min B."/>
            <person name="Naranjo-Ortiz M."/>
            <person name="Looney B."/>
            <person name="Konkel Z."/>
            <person name="Slot J.C."/>
            <person name="Sakamoto Y."/>
            <person name="Steenwyk J.L."/>
            <person name="Rokas A."/>
            <person name="Carro J."/>
            <person name="Camarero S."/>
            <person name="Ferreira P."/>
            <person name="Molpeceres G."/>
            <person name="Ruiz-Duenas F.J."/>
            <person name="Serrano A."/>
            <person name="Henrissat B."/>
            <person name="Drula E."/>
            <person name="Hughes K.W."/>
            <person name="Mata J.L."/>
            <person name="Ishikawa N.K."/>
            <person name="Vargas-Isla R."/>
            <person name="Ushijima S."/>
            <person name="Smith C.A."/>
            <person name="Ahrendt S."/>
            <person name="Andreopoulos W."/>
            <person name="He G."/>
            <person name="Labutti K."/>
            <person name="Lipzen A."/>
            <person name="Ng V."/>
            <person name="Riley R."/>
            <person name="Sandor L."/>
            <person name="Barry K."/>
            <person name="Martinez A.T."/>
            <person name="Xiao Y."/>
            <person name="Gibbons J.G."/>
            <person name="Terashima K."/>
            <person name="Grigoriev I.V."/>
            <person name="Hibbett D.S."/>
        </authorList>
    </citation>
    <scope>NUCLEOTIDE SEQUENCE</scope>
    <source>
        <strain evidence="2">JLM2183</strain>
    </source>
</reference>
<feature type="transmembrane region" description="Helical" evidence="1">
    <location>
        <begin position="34"/>
        <end position="54"/>
    </location>
</feature>
<evidence type="ECO:0000313" key="2">
    <source>
        <dbReference type="EMBL" id="KAJ4482448.1"/>
    </source>
</evidence>
<sequence length="84" mass="9458">MTRIVFGLTLYPTVPDLRSRDASFIITRIFADGLIYYSVNFAVNAILTVMILAAPAGIKNIAAQSVPSHFYLYWRINVNDVVYD</sequence>
<dbReference type="AlphaFoldDB" id="A0A9W9AGX3"/>
<organism evidence="2 3">
    <name type="scientific">Lentinula aciculospora</name>
    <dbReference type="NCBI Taxonomy" id="153920"/>
    <lineage>
        <taxon>Eukaryota</taxon>
        <taxon>Fungi</taxon>
        <taxon>Dikarya</taxon>
        <taxon>Basidiomycota</taxon>
        <taxon>Agaricomycotina</taxon>
        <taxon>Agaricomycetes</taxon>
        <taxon>Agaricomycetidae</taxon>
        <taxon>Agaricales</taxon>
        <taxon>Marasmiineae</taxon>
        <taxon>Omphalotaceae</taxon>
        <taxon>Lentinula</taxon>
    </lineage>
</organism>
<dbReference type="Proteomes" id="UP001150266">
    <property type="component" value="Unassembled WGS sequence"/>
</dbReference>
<name>A0A9W9AGX3_9AGAR</name>
<protein>
    <submittedName>
        <fullName evidence="2">Uncharacterized protein</fullName>
    </submittedName>
</protein>
<evidence type="ECO:0000313" key="3">
    <source>
        <dbReference type="Proteomes" id="UP001150266"/>
    </source>
</evidence>